<dbReference type="InterPro" id="IPR011668">
    <property type="entry name" value="HVO_2753-like_ZBP"/>
</dbReference>
<proteinExistence type="predicted"/>
<feature type="domain" description="Small zinc finger protein HVO-2753-like zinc-binding pocket" evidence="1">
    <location>
        <begin position="32"/>
        <end position="75"/>
    </location>
</feature>
<dbReference type="NCBIfam" id="NF011481">
    <property type="entry name" value="PRK14890.1"/>
    <property type="match status" value="1"/>
</dbReference>
<evidence type="ECO:0000313" key="3">
    <source>
        <dbReference type="Proteomes" id="UP001501729"/>
    </source>
</evidence>
<organism evidence="2 3">
    <name type="scientific">Haladaptatus pallidirubidus</name>
    <dbReference type="NCBI Taxonomy" id="1008152"/>
    <lineage>
        <taxon>Archaea</taxon>
        <taxon>Methanobacteriati</taxon>
        <taxon>Methanobacteriota</taxon>
        <taxon>Stenosarchaea group</taxon>
        <taxon>Halobacteria</taxon>
        <taxon>Halobacteriales</taxon>
        <taxon>Haladaptataceae</taxon>
        <taxon>Haladaptatus</taxon>
    </lineage>
</organism>
<comment type="caution">
    <text evidence="2">The sequence shown here is derived from an EMBL/GenBank/DDBJ whole genome shotgun (WGS) entry which is preliminary data.</text>
</comment>
<accession>A0AAV3UBN9</accession>
<sequence length="79" mass="8569">MPTVFRIKKGSVKSRAAERGGMSQTQKQARKCVSCGINISGTNAASFKCPDCGQTIYRCAKCRKQSNLYECPDCGFLGP</sequence>
<evidence type="ECO:0000313" key="2">
    <source>
        <dbReference type="EMBL" id="GAA5041015.1"/>
    </source>
</evidence>
<gene>
    <name evidence="2" type="ORF">GCM10025751_02560</name>
</gene>
<dbReference type="AlphaFoldDB" id="A0AAV3UBN9"/>
<dbReference type="InterPro" id="IPR044720">
    <property type="entry name" value="HVO_2753-like"/>
</dbReference>
<keyword evidence="3" id="KW-1185">Reference proteome</keyword>
<name>A0AAV3UBN9_9EURY</name>
<dbReference type="Proteomes" id="UP001501729">
    <property type="component" value="Unassembled WGS sequence"/>
</dbReference>
<dbReference type="PANTHER" id="PTHR40733">
    <property type="entry name" value="ZINC-RIBBON RNA-BINDING PROTEIN INVOLVED IN TRANSLATION-RELATED"/>
    <property type="match status" value="1"/>
</dbReference>
<dbReference type="InterPro" id="IPR049683">
    <property type="entry name" value="HVO_2753-like_euryarch"/>
</dbReference>
<dbReference type="Pfam" id="PF07754">
    <property type="entry name" value="HVO_2753_ZBP"/>
    <property type="match status" value="1"/>
</dbReference>
<dbReference type="PANTHER" id="PTHR40733:SF1">
    <property type="entry name" value="SMALL ZINC FINGER PROTEIN HVO-2753-LIKE ZINC-BINDING POCKET DOMAIN-CONTAINING PROTEIN"/>
    <property type="match status" value="1"/>
</dbReference>
<dbReference type="EMBL" id="BAABKX010000001">
    <property type="protein sequence ID" value="GAA5041015.1"/>
    <property type="molecule type" value="Genomic_DNA"/>
</dbReference>
<dbReference type="NCBIfam" id="NF041909">
    <property type="entry name" value="HVO_2753"/>
    <property type="match status" value="1"/>
</dbReference>
<protein>
    <recommendedName>
        <fullName evidence="1">Small zinc finger protein HVO-2753-like zinc-binding pocket domain-containing protein</fullName>
    </recommendedName>
</protein>
<evidence type="ECO:0000259" key="1">
    <source>
        <dbReference type="Pfam" id="PF07754"/>
    </source>
</evidence>
<reference evidence="2 3" key="1">
    <citation type="journal article" date="2019" name="Int. J. Syst. Evol. Microbiol.">
        <title>The Global Catalogue of Microorganisms (GCM) 10K type strain sequencing project: providing services to taxonomists for standard genome sequencing and annotation.</title>
        <authorList>
            <consortium name="The Broad Institute Genomics Platform"/>
            <consortium name="The Broad Institute Genome Sequencing Center for Infectious Disease"/>
            <person name="Wu L."/>
            <person name="Ma J."/>
        </authorList>
    </citation>
    <scope>NUCLEOTIDE SEQUENCE [LARGE SCALE GENOMIC DNA]</scope>
    <source>
        <strain evidence="2 3">JCM 17504</strain>
    </source>
</reference>